<comment type="similarity">
    <text evidence="1">Belongs to the TTI2 family.</text>
</comment>
<dbReference type="GO" id="GO:0005829">
    <property type="term" value="C:cytosol"/>
    <property type="evidence" value="ECO:0007669"/>
    <property type="project" value="TreeGrafter"/>
</dbReference>
<name>A0A095CCW7_CRYD2</name>
<reference evidence="2 3" key="1">
    <citation type="journal article" date="2011" name="MBio">
        <title>Genome variation in Cryptococcus gattii, an emerging pathogen of immunocompetent hosts.</title>
        <authorList>
            <person name="D'Souza C.A."/>
            <person name="Kronstad J.W."/>
            <person name="Taylor G."/>
            <person name="Warren R."/>
            <person name="Yuen M."/>
            <person name="Hu G."/>
            <person name="Jung W.H."/>
            <person name="Sham A."/>
            <person name="Kidd S.E."/>
            <person name="Tangen K."/>
            <person name="Lee N."/>
            <person name="Zeilmaker T."/>
            <person name="Sawkins J."/>
            <person name="McVicker G."/>
            <person name="Shah S."/>
            <person name="Gnerre S."/>
            <person name="Griggs A."/>
            <person name="Zeng Q."/>
            <person name="Bartlett K."/>
            <person name="Li W."/>
            <person name="Wang X."/>
            <person name="Heitman J."/>
            <person name="Stajich J.E."/>
            <person name="Fraser J.A."/>
            <person name="Meyer W."/>
            <person name="Carter D."/>
            <person name="Schein J."/>
            <person name="Krzywinski M."/>
            <person name="Kwon-Chung K.J."/>
            <person name="Varma A."/>
            <person name="Wang J."/>
            <person name="Brunham R."/>
            <person name="Fyfe M."/>
            <person name="Ouellette B.F."/>
            <person name="Siddiqui A."/>
            <person name="Marra M."/>
            <person name="Jones S."/>
            <person name="Holt R."/>
            <person name="Birren B.W."/>
            <person name="Galagan J.E."/>
            <person name="Cuomo C.A."/>
        </authorList>
    </citation>
    <scope>NUCLEOTIDE SEQUENCE [LARGE SCALE GENOMIC DNA]</scope>
    <source>
        <strain evidence="2 3">R265</strain>
    </source>
</reference>
<dbReference type="RefSeq" id="XP_062884113.1">
    <property type="nucleotide sequence ID" value="XM_063027895.1"/>
</dbReference>
<dbReference type="GeneID" id="88180170"/>
<sequence>MAIVEEIGLDDGDSRYIGSSLEELLQSLVKLSKRLALPDALVSGFMKQVDERGMNPYQRKSLQIVNEMVPKIKEVDTDWGWGEVSTDDQIGILGNLIRLHGVDPWSSTEICQSINDIEPHLPSSLPLNLLPTLRQYFAPHPFLSSASRPLKAPTGGKDANLDMHEMQPFKSAAGWGAHNILLWCVSRLTASEVEKNLGLVLPPTLVMMDDYEPPWREIGAAVLESWVFKLDPAALHRMGLDALLLKSLIHTLSLHPNPPVYKVLPITLHLIEYTNSPGEKRTELYGETMEKHFVQGWVYAPTGIEGKVVLVGLGKELIIMCDLLGPGIVRWLKSIIPHLLDPIQYPPTPPAIPHYKSNLTALLHLMRIIRSTGRLARWRGQILNILSRLWVQCQERKGIDDTEEEAMVKPLEGLIKKLFEEIALQIPSVTEVEYPQLLSLSTTMFKDLIAAST</sequence>
<keyword evidence="3" id="KW-1185">Reference proteome</keyword>
<dbReference type="AlphaFoldDB" id="A0A095CCW7"/>
<dbReference type="OMA" id="PMASQDY"/>
<dbReference type="PANTHER" id="PTHR32226">
    <property type="entry name" value="TELO2-INTERACTING PROTEIN 2"/>
    <property type="match status" value="1"/>
</dbReference>
<protein>
    <submittedName>
        <fullName evidence="2">Uncharacterized protein</fullName>
    </submittedName>
</protein>
<dbReference type="HOGENOM" id="CLU_605526_0_0_1"/>
<organism evidence="2 3">
    <name type="scientific">Cryptococcus deuterogattii (strain R265)</name>
    <name type="common">Cryptococcus gattii VGII (strain R265)</name>
    <dbReference type="NCBI Taxonomy" id="294750"/>
    <lineage>
        <taxon>Eukaryota</taxon>
        <taxon>Fungi</taxon>
        <taxon>Dikarya</taxon>
        <taxon>Basidiomycota</taxon>
        <taxon>Agaricomycotina</taxon>
        <taxon>Tremellomycetes</taxon>
        <taxon>Tremellales</taxon>
        <taxon>Cryptococcaceae</taxon>
        <taxon>Cryptococcus</taxon>
        <taxon>Cryptococcus gattii species complex</taxon>
    </lineage>
</organism>
<evidence type="ECO:0000313" key="2">
    <source>
        <dbReference type="EMBL" id="KGB78365.1"/>
    </source>
</evidence>
<dbReference type="GO" id="GO:0005634">
    <property type="term" value="C:nucleus"/>
    <property type="evidence" value="ECO:0007669"/>
    <property type="project" value="TreeGrafter"/>
</dbReference>
<accession>A0A095CCW7</accession>
<dbReference type="Pfam" id="PF10521">
    <property type="entry name" value="Tti2"/>
    <property type="match status" value="1"/>
</dbReference>
<dbReference type="PANTHER" id="PTHR32226:SF2">
    <property type="entry name" value="TELO2-INTERACTING PROTEIN 2"/>
    <property type="match status" value="1"/>
</dbReference>
<dbReference type="GO" id="GO:0110078">
    <property type="term" value="C:TTT Hsp90 cochaperone complex"/>
    <property type="evidence" value="ECO:0007669"/>
    <property type="project" value="InterPro"/>
</dbReference>
<dbReference type="KEGG" id="cdeu:CNBG_3927"/>
<gene>
    <name evidence="2" type="ORF">CNBG_3927</name>
</gene>
<evidence type="ECO:0000256" key="1">
    <source>
        <dbReference type="ARBA" id="ARBA00034736"/>
    </source>
</evidence>
<dbReference type="InterPro" id="IPR018870">
    <property type="entry name" value="Tti2"/>
</dbReference>
<proteinExistence type="inferred from homology"/>
<dbReference type="OrthoDB" id="6417021at2759"/>
<dbReference type="Proteomes" id="UP000029445">
    <property type="component" value="Chromosome 11"/>
</dbReference>
<evidence type="ECO:0000313" key="3">
    <source>
        <dbReference type="Proteomes" id="UP000029445"/>
    </source>
</evidence>
<dbReference type="VEuPathDB" id="FungiDB:CNBG_3927"/>
<dbReference type="EMBL" id="CP025769">
    <property type="protein sequence ID" value="KGB78365.1"/>
    <property type="molecule type" value="Genomic_DNA"/>
</dbReference>
<dbReference type="STRING" id="294750.A0A095CCW7"/>
<reference evidence="2 3" key="2">
    <citation type="journal article" date="2018" name="Proc. Natl. Acad. Sci.">
        <title>RNAi is a critical determinant of centromere evolution in closely related fungi.</title>
        <authorList>
            <person name="Yadav V."/>
            <person name="Sun S."/>
            <person name="Billmyre R.B."/>
            <person name="Thimmappa B.C."/>
            <person name="Shea T."/>
            <person name="Lintner R."/>
            <person name="Bakkeren G."/>
            <person name="Cuomo C.A."/>
            <person name="Heitman J."/>
            <person name="Sanyal K."/>
        </authorList>
    </citation>
    <scope>NUCLEOTIDE SEQUENCE [LARGE SCALE GENOMIC DNA]</scope>
    <source>
        <strain evidence="2 3">R265</strain>
    </source>
</reference>